<protein>
    <submittedName>
        <fullName evidence="1">Uncharacterized protein</fullName>
    </submittedName>
</protein>
<dbReference type="EMBL" id="VDFN01000002">
    <property type="protein sequence ID" value="MQS44615.1"/>
    <property type="molecule type" value="Genomic_DNA"/>
</dbReference>
<keyword evidence="2" id="KW-1185">Reference proteome</keyword>
<dbReference type="Proteomes" id="UP000436655">
    <property type="component" value="Unassembled WGS sequence"/>
</dbReference>
<accession>A0ABW9P5W1</accession>
<comment type="caution">
    <text evidence="1">The sequence shown here is derived from an EMBL/GenBank/DDBJ whole genome shotgun (WGS) entry which is preliminary data.</text>
</comment>
<gene>
    <name evidence="1" type="ORF">FHL03_03845</name>
</gene>
<evidence type="ECO:0000313" key="1">
    <source>
        <dbReference type="EMBL" id="MQS44615.1"/>
    </source>
</evidence>
<dbReference type="RefSeq" id="WP_125704846.1">
    <property type="nucleotide sequence ID" value="NZ_JBHTOO010000023.1"/>
</dbReference>
<sequence>MLKNYLEINQKAKNLIETSPMIVTQTRDAFEYQDGQRTEKTTGINVSGVIIEGDISGEEIKIKCPSTTKAKVGSKVLVKIENSRVYAKTQRNSNFANVEVSLTGSIKNVNSIIEKKD</sequence>
<organism evidence="1 2">
    <name type="scientific">Companilactobacillus mishanensis</name>
    <dbReference type="NCBI Taxonomy" id="2486008"/>
    <lineage>
        <taxon>Bacteria</taxon>
        <taxon>Bacillati</taxon>
        <taxon>Bacillota</taxon>
        <taxon>Bacilli</taxon>
        <taxon>Lactobacillales</taxon>
        <taxon>Lactobacillaceae</taxon>
        <taxon>Companilactobacillus</taxon>
    </lineage>
</organism>
<reference evidence="1 2" key="1">
    <citation type="journal article" date="2019" name="Syst. Appl. Microbiol.">
        <title>Polyphasic characterization of two novel Lactobacillus spp. isolated from blown salami packages: Description of Lactobacillus halodurans sp. nov. and Lactobacillus salsicarnum sp. nov.</title>
        <authorList>
            <person name="Schuster J.A."/>
            <person name="Klingl A."/>
            <person name="Vogel R.F."/>
            <person name="Ehrmann M.A."/>
        </authorList>
    </citation>
    <scope>NUCLEOTIDE SEQUENCE [LARGE SCALE GENOMIC DNA]</scope>
    <source>
        <strain evidence="1 2">TMW 1.2098</strain>
    </source>
</reference>
<name>A0ABW9P5W1_9LACO</name>
<evidence type="ECO:0000313" key="2">
    <source>
        <dbReference type="Proteomes" id="UP000436655"/>
    </source>
</evidence>
<proteinExistence type="predicted"/>